<keyword evidence="1" id="KW-0732">Signal</keyword>
<comment type="caution">
    <text evidence="3">The sequence shown here is derived from an EMBL/GenBank/DDBJ whole genome shotgun (WGS) entry which is preliminary data.</text>
</comment>
<evidence type="ECO:0000259" key="2">
    <source>
        <dbReference type="SMART" id="SM00245"/>
    </source>
</evidence>
<evidence type="ECO:0000313" key="4">
    <source>
        <dbReference type="Proteomes" id="UP001595764"/>
    </source>
</evidence>
<dbReference type="CDD" id="cd06567">
    <property type="entry name" value="Peptidase_S41"/>
    <property type="match status" value="1"/>
</dbReference>
<feature type="signal peptide" evidence="1">
    <location>
        <begin position="1"/>
        <end position="21"/>
    </location>
</feature>
<proteinExistence type="predicted"/>
<sequence length="316" mass="32848">MRRALAAIVVLALLGAGLVAAQPSVPTPRTYLLGALNLLRAHSIDRDRVDWPRAEAGAVRAAEGVPTLSGTYPMIRDVLAELGNPHTKLLSPLQARAPSAATIKVPSSRAADGIAVLEVPGFVADPDGERRYVAAGTAALRAVEAQAPCGWIVDLRDNSGGNMWPMLTVLAPLLGDGIAGSFAGPGLAPSFWSIRDGRAWIGDHPGTAEVNPVRLTRPAPPVAVLTSRDTASSGEATLIAFRGLGRVATFGGRTAGYATGNEVFDLADGAKLLVTTTVDVDRTGRPYGAWPIAPDFPTQDPETAAGEWLRTRGGCA</sequence>
<dbReference type="SUPFAM" id="SSF52096">
    <property type="entry name" value="ClpP/crotonase"/>
    <property type="match status" value="1"/>
</dbReference>
<dbReference type="RefSeq" id="WP_377870165.1">
    <property type="nucleotide sequence ID" value="NZ_JBHMAY010000020.1"/>
</dbReference>
<organism evidence="3 4">
    <name type="scientific">Amycolatopsis halotolerans</name>
    <dbReference type="NCBI Taxonomy" id="330083"/>
    <lineage>
        <taxon>Bacteria</taxon>
        <taxon>Bacillati</taxon>
        <taxon>Actinomycetota</taxon>
        <taxon>Actinomycetes</taxon>
        <taxon>Pseudonocardiales</taxon>
        <taxon>Pseudonocardiaceae</taxon>
        <taxon>Amycolatopsis</taxon>
    </lineage>
</organism>
<feature type="chain" id="PRO_5046320077" evidence="1">
    <location>
        <begin position="22"/>
        <end position="316"/>
    </location>
</feature>
<keyword evidence="3" id="KW-0378">Hydrolase</keyword>
<dbReference type="Pfam" id="PF03572">
    <property type="entry name" value="Peptidase_S41"/>
    <property type="match status" value="1"/>
</dbReference>
<evidence type="ECO:0000313" key="3">
    <source>
        <dbReference type="EMBL" id="MFC3510850.1"/>
    </source>
</evidence>
<dbReference type="EMBL" id="JBHRWI010000015">
    <property type="protein sequence ID" value="MFC3510850.1"/>
    <property type="molecule type" value="Genomic_DNA"/>
</dbReference>
<reference evidence="4" key="1">
    <citation type="journal article" date="2019" name="Int. J. Syst. Evol. Microbiol.">
        <title>The Global Catalogue of Microorganisms (GCM) 10K type strain sequencing project: providing services to taxonomists for standard genome sequencing and annotation.</title>
        <authorList>
            <consortium name="The Broad Institute Genomics Platform"/>
            <consortium name="The Broad Institute Genome Sequencing Center for Infectious Disease"/>
            <person name="Wu L."/>
            <person name="Ma J."/>
        </authorList>
    </citation>
    <scope>NUCLEOTIDE SEQUENCE [LARGE SCALE GENOMIC DNA]</scope>
    <source>
        <strain evidence="4">CGMCC 4.7682</strain>
    </source>
</reference>
<dbReference type="GO" id="GO:0016787">
    <property type="term" value="F:hydrolase activity"/>
    <property type="evidence" value="ECO:0007669"/>
    <property type="project" value="UniProtKB-KW"/>
</dbReference>
<accession>A0ABV7QFQ6</accession>
<protein>
    <submittedName>
        <fullName evidence="3">S41 family peptidase</fullName>
        <ecNumber evidence="3">3.4.-.-</ecNumber>
    </submittedName>
</protein>
<dbReference type="InterPro" id="IPR029045">
    <property type="entry name" value="ClpP/crotonase-like_dom_sf"/>
</dbReference>
<dbReference type="PANTHER" id="PTHR32060">
    <property type="entry name" value="TAIL-SPECIFIC PROTEASE"/>
    <property type="match status" value="1"/>
</dbReference>
<feature type="domain" description="Tail specific protease" evidence="2">
    <location>
        <begin position="83"/>
        <end position="299"/>
    </location>
</feature>
<dbReference type="Gene3D" id="3.90.226.10">
    <property type="entry name" value="2-enoyl-CoA Hydratase, Chain A, domain 1"/>
    <property type="match status" value="1"/>
</dbReference>
<name>A0ABV7QFQ6_9PSEU</name>
<evidence type="ECO:0000256" key="1">
    <source>
        <dbReference type="SAM" id="SignalP"/>
    </source>
</evidence>
<gene>
    <name evidence="3" type="ORF">ACFORO_11805</name>
</gene>
<dbReference type="Proteomes" id="UP001595764">
    <property type="component" value="Unassembled WGS sequence"/>
</dbReference>
<dbReference type="EC" id="3.4.-.-" evidence="3"/>
<dbReference type="SMART" id="SM00245">
    <property type="entry name" value="TSPc"/>
    <property type="match status" value="1"/>
</dbReference>
<dbReference type="InterPro" id="IPR005151">
    <property type="entry name" value="Tail-specific_protease"/>
</dbReference>
<dbReference type="PANTHER" id="PTHR32060:SF30">
    <property type="entry name" value="CARBOXY-TERMINAL PROCESSING PROTEASE CTPA"/>
    <property type="match status" value="1"/>
</dbReference>
<keyword evidence="4" id="KW-1185">Reference proteome</keyword>